<evidence type="ECO:0000256" key="1">
    <source>
        <dbReference type="ARBA" id="ARBA00002486"/>
    </source>
</evidence>
<dbReference type="Gene3D" id="1.10.10.10">
    <property type="entry name" value="Winged helix-like DNA-binding domain superfamily/Winged helix DNA-binding domain"/>
    <property type="match status" value="1"/>
</dbReference>
<dbReference type="InterPro" id="IPR036390">
    <property type="entry name" value="WH_DNA-bd_sf"/>
</dbReference>
<dbReference type="AlphaFoldDB" id="A0AAU8A838"/>
<dbReference type="PANTHER" id="PTHR18964">
    <property type="entry name" value="ROK (REPRESSOR, ORF, KINASE) FAMILY"/>
    <property type="match status" value="1"/>
</dbReference>
<sequence length="405" mass="44392">MVKRKSNIVVGSSGLIKSINKKNVLNTIKRSEMISRAEISREVKLTMPTVMRISEELIQDGLVCEVGKGVSTGGRKPNLLSIVPNGRYFLGTVIQKNIQSIVANMSGDILSSYRRDIDYSGGEDKILAQLEQCMEEAVRMSGLTENDISYSGIGTPGMGFKYTEQASDDVFSYWATKRMDFFKEKGHFKWPTVVENVAKLGALGELEYGIGKSLDDYLYIFADYGIGMGRVKGGKLDVGNSGVAGELGHMSIDFNGRDCYCGNRGCLESYCSINALLKEYRREKMMNGSAEGAGYGLQTIEDAAGQGDPVAEEVLKRVGSWLGIGLANVVNIYNPGAIILGGELERRFPLYVQSTSETMMKNIFMDKSRNIKVLAGTIEKPMEALGAVALAIEAYFEKYCSDKTK</sequence>
<proteinExistence type="inferred from homology"/>
<dbReference type="Pfam" id="PF00480">
    <property type="entry name" value="ROK"/>
    <property type="match status" value="1"/>
</dbReference>
<accession>A0AAU8A838</accession>
<dbReference type="EMBL" id="CP117826">
    <property type="protein sequence ID" value="XCC62273.1"/>
    <property type="molecule type" value="Genomic_DNA"/>
</dbReference>
<protein>
    <submittedName>
        <fullName evidence="4">ROK family transcriptional regulator</fullName>
    </submittedName>
</protein>
<evidence type="ECO:0000256" key="2">
    <source>
        <dbReference type="ARBA" id="ARBA00006479"/>
    </source>
</evidence>
<name>A0AAU8A838_9FIRM</name>
<keyword evidence="3" id="KW-0119">Carbohydrate metabolism</keyword>
<organism evidence="4">
    <name type="scientific">Christensenella massiliensis</name>
    <dbReference type="NCBI Taxonomy" id="1805714"/>
    <lineage>
        <taxon>Bacteria</taxon>
        <taxon>Bacillati</taxon>
        <taxon>Bacillota</taxon>
        <taxon>Clostridia</taxon>
        <taxon>Christensenellales</taxon>
        <taxon>Christensenellaceae</taxon>
        <taxon>Christensenella</taxon>
    </lineage>
</organism>
<evidence type="ECO:0000313" key="4">
    <source>
        <dbReference type="EMBL" id="XCC62273.1"/>
    </source>
</evidence>
<dbReference type="SUPFAM" id="SSF53067">
    <property type="entry name" value="Actin-like ATPase domain"/>
    <property type="match status" value="2"/>
</dbReference>
<dbReference type="InterPro" id="IPR000600">
    <property type="entry name" value="ROK"/>
</dbReference>
<evidence type="ECO:0000256" key="3">
    <source>
        <dbReference type="ARBA" id="ARBA00022629"/>
    </source>
</evidence>
<reference evidence="4" key="1">
    <citation type="submission" date="2023-02" db="EMBL/GenBank/DDBJ databases">
        <title>Gut commensal Christensenella minuta modulates host metabolism via a new class of secondary bile acids.</title>
        <authorList>
            <person name="Liu C."/>
        </authorList>
    </citation>
    <scope>NUCLEOTIDE SEQUENCE</scope>
    <source>
        <strain evidence="4">CA70</strain>
    </source>
</reference>
<dbReference type="RefSeq" id="WP_353423463.1">
    <property type="nucleotide sequence ID" value="NZ_CP117826.1"/>
</dbReference>
<gene>
    <name evidence="4" type="ORF">PUP29_12205</name>
</gene>
<keyword evidence="3" id="KW-0859">Xylose metabolism</keyword>
<dbReference type="InterPro" id="IPR043129">
    <property type="entry name" value="ATPase_NBD"/>
</dbReference>
<dbReference type="InterPro" id="IPR036388">
    <property type="entry name" value="WH-like_DNA-bd_sf"/>
</dbReference>
<dbReference type="GO" id="GO:0042732">
    <property type="term" value="P:D-xylose metabolic process"/>
    <property type="evidence" value="ECO:0007669"/>
    <property type="project" value="UniProtKB-KW"/>
</dbReference>
<dbReference type="SUPFAM" id="SSF46785">
    <property type="entry name" value="Winged helix' DNA-binding domain"/>
    <property type="match status" value="1"/>
</dbReference>
<comment type="similarity">
    <text evidence="2">Belongs to the ROK (NagC/XylR) family.</text>
</comment>
<comment type="function">
    <text evidence="1">Transcriptional repressor of xylose-utilizing enzymes.</text>
</comment>
<dbReference type="PANTHER" id="PTHR18964:SF149">
    <property type="entry name" value="BIFUNCTIONAL UDP-N-ACETYLGLUCOSAMINE 2-EPIMERASE_N-ACETYLMANNOSAMINE KINASE"/>
    <property type="match status" value="1"/>
</dbReference>
<dbReference type="Gene3D" id="3.30.420.40">
    <property type="match status" value="2"/>
</dbReference>